<dbReference type="Proteomes" id="UP000051589">
    <property type="component" value="Unassembled WGS sequence"/>
</dbReference>
<dbReference type="InterPro" id="IPR051917">
    <property type="entry name" value="Transposase-Integrase"/>
</dbReference>
<dbReference type="NCBIfam" id="NF033563">
    <property type="entry name" value="transpos_IS30"/>
    <property type="match status" value="1"/>
</dbReference>
<dbReference type="GO" id="GO:0015074">
    <property type="term" value="P:DNA integration"/>
    <property type="evidence" value="ECO:0007669"/>
    <property type="project" value="InterPro"/>
</dbReference>
<dbReference type="Gene3D" id="1.10.10.60">
    <property type="entry name" value="Homeodomain-like"/>
    <property type="match status" value="1"/>
</dbReference>
<dbReference type="GO" id="GO:0003676">
    <property type="term" value="F:nucleic acid binding"/>
    <property type="evidence" value="ECO:0007669"/>
    <property type="project" value="InterPro"/>
</dbReference>
<evidence type="ECO:0000256" key="1">
    <source>
        <dbReference type="ARBA" id="ARBA00023172"/>
    </source>
</evidence>
<dbReference type="GO" id="GO:0006310">
    <property type="term" value="P:DNA recombination"/>
    <property type="evidence" value="ECO:0007669"/>
    <property type="project" value="UniProtKB-KW"/>
</dbReference>
<dbReference type="InterPro" id="IPR012337">
    <property type="entry name" value="RNaseH-like_sf"/>
</dbReference>
<dbReference type="InterPro" id="IPR025246">
    <property type="entry name" value="IS30-like_HTH"/>
</dbReference>
<reference evidence="3 4" key="1">
    <citation type="journal article" date="2015" name="Genome Announc.">
        <title>Expanding the biotechnology potential of lactobacilli through comparative genomics of 213 strains and associated genera.</title>
        <authorList>
            <person name="Sun Z."/>
            <person name="Harris H.M."/>
            <person name="McCann A."/>
            <person name="Guo C."/>
            <person name="Argimon S."/>
            <person name="Zhang W."/>
            <person name="Yang X."/>
            <person name="Jeffery I.B."/>
            <person name="Cooney J.C."/>
            <person name="Kagawa T.F."/>
            <person name="Liu W."/>
            <person name="Song Y."/>
            <person name="Salvetti E."/>
            <person name="Wrobel A."/>
            <person name="Rasinkangas P."/>
            <person name="Parkhill J."/>
            <person name="Rea M.C."/>
            <person name="O'Sullivan O."/>
            <person name="Ritari J."/>
            <person name="Douillard F.P."/>
            <person name="Paul Ross R."/>
            <person name="Yang R."/>
            <person name="Briner A.E."/>
            <person name="Felis G.E."/>
            <person name="de Vos W.M."/>
            <person name="Barrangou R."/>
            <person name="Klaenhammer T.R."/>
            <person name="Caufield P.W."/>
            <person name="Cui Y."/>
            <person name="Zhang H."/>
            <person name="O'Toole P.W."/>
        </authorList>
    </citation>
    <scope>NUCLEOTIDE SEQUENCE [LARGE SCALE GENOMIC DNA]</scope>
    <source>
        <strain evidence="3 4">DSM 21775</strain>
    </source>
</reference>
<evidence type="ECO:0000313" key="3">
    <source>
        <dbReference type="EMBL" id="KRN01369.1"/>
    </source>
</evidence>
<name>A0A0R2DBZ8_9LACO</name>
<dbReference type="GO" id="GO:0005829">
    <property type="term" value="C:cytosol"/>
    <property type="evidence" value="ECO:0007669"/>
    <property type="project" value="TreeGrafter"/>
</dbReference>
<proteinExistence type="predicted"/>
<dbReference type="PANTHER" id="PTHR10948">
    <property type="entry name" value="TRANSPOSASE"/>
    <property type="match status" value="1"/>
</dbReference>
<comment type="caution">
    <text evidence="3">The sequence shown here is derived from an EMBL/GenBank/DDBJ whole genome shotgun (WGS) entry which is preliminary data.</text>
</comment>
<dbReference type="SUPFAM" id="SSF53098">
    <property type="entry name" value="Ribonuclease H-like"/>
    <property type="match status" value="1"/>
</dbReference>
<keyword evidence="4" id="KW-1185">Reference proteome</keyword>
<dbReference type="SUPFAM" id="SSF46689">
    <property type="entry name" value="Homeodomain-like"/>
    <property type="match status" value="1"/>
</dbReference>
<evidence type="ECO:0000313" key="4">
    <source>
        <dbReference type="Proteomes" id="UP000051589"/>
    </source>
</evidence>
<dbReference type="InterPro" id="IPR036397">
    <property type="entry name" value="RNaseH_sf"/>
</dbReference>
<dbReference type="GO" id="GO:0004803">
    <property type="term" value="F:transposase activity"/>
    <property type="evidence" value="ECO:0007669"/>
    <property type="project" value="TreeGrafter"/>
</dbReference>
<dbReference type="InterPro" id="IPR053392">
    <property type="entry name" value="Transposase_IS30-like"/>
</dbReference>
<evidence type="ECO:0000259" key="2">
    <source>
        <dbReference type="PROSITE" id="PS50994"/>
    </source>
</evidence>
<dbReference type="Pfam" id="PF13936">
    <property type="entry name" value="HTH_38"/>
    <property type="match status" value="1"/>
</dbReference>
<dbReference type="InterPro" id="IPR009057">
    <property type="entry name" value="Homeodomain-like_sf"/>
</dbReference>
<keyword evidence="1" id="KW-0233">DNA recombination</keyword>
<dbReference type="GO" id="GO:0032196">
    <property type="term" value="P:transposition"/>
    <property type="evidence" value="ECO:0007669"/>
    <property type="project" value="TreeGrafter"/>
</dbReference>
<dbReference type="PATRIC" id="fig|1423803.3.peg.1091"/>
<organism evidence="3 4">
    <name type="scientific">Levilactobacillus senmaizukei DSM 21775 = NBRC 103853</name>
    <dbReference type="NCBI Taxonomy" id="1423803"/>
    <lineage>
        <taxon>Bacteria</taxon>
        <taxon>Bacillati</taxon>
        <taxon>Bacillota</taxon>
        <taxon>Bacilli</taxon>
        <taxon>Lactobacillales</taxon>
        <taxon>Lactobacillaceae</taxon>
        <taxon>Levilactobacillus</taxon>
    </lineage>
</organism>
<dbReference type="OrthoDB" id="9781678at2"/>
<dbReference type="EMBL" id="AYZH01000024">
    <property type="protein sequence ID" value="KRN01369.1"/>
    <property type="molecule type" value="Genomic_DNA"/>
</dbReference>
<dbReference type="PANTHER" id="PTHR10948:SF23">
    <property type="entry name" value="TRANSPOSASE INSI FOR INSERTION SEQUENCE ELEMENT IS30A-RELATED"/>
    <property type="match status" value="1"/>
</dbReference>
<dbReference type="AlphaFoldDB" id="A0A0R2DBZ8"/>
<dbReference type="PROSITE" id="PS50994">
    <property type="entry name" value="INTEGRASE"/>
    <property type="match status" value="1"/>
</dbReference>
<sequence>MTHNQNTMHRHFQQLQSFERGQIMAWLSAGWSYRQIARKLGRNVSTISREVKRGTTTQFGSNHRSFTTYFAETGQAVREKHRTSCRHIGFLERAPEFFDQLVKELKRKPRIHSVDSFVHWFGAHYPQLPCPSTPTVYRYIDDGQLALTNTDLPLKLRRRIKRPGKGHKRMNKRVLGQSIEERPAGAEKRSELGHWEGDLVKGKRVASEPAIMTLTERVSRYEIIVKIDNYHAATCRAALQGIVNDYGAEHFKSITFDNGSEFSELNQVKETQVYFAHPYSPWERGSNENQNQLIREFLPKGQSLRSLTLVGVQSIQDTLNQRPRKSLGYRCASEILSCFD</sequence>
<dbReference type="Gene3D" id="3.30.420.10">
    <property type="entry name" value="Ribonuclease H-like superfamily/Ribonuclease H"/>
    <property type="match status" value="1"/>
</dbReference>
<gene>
    <name evidence="3" type="ORF">FD13_GL001081</name>
</gene>
<dbReference type="RefSeq" id="WP_061777342.1">
    <property type="nucleotide sequence ID" value="NZ_AYZH01000024.1"/>
</dbReference>
<dbReference type="InterPro" id="IPR001584">
    <property type="entry name" value="Integrase_cat-core"/>
</dbReference>
<feature type="domain" description="Integrase catalytic" evidence="2">
    <location>
        <begin position="179"/>
        <end position="340"/>
    </location>
</feature>
<protein>
    <submittedName>
        <fullName evidence="3">Integrase core domain protein</fullName>
    </submittedName>
</protein>
<accession>A0A0R2DBZ8</accession>